<sequence length="587" mass="65957">MRSLRAIRLLQSRTLRSHVVAVQRLPVCPSGRRRYCSSCDPPAPPKNLAKSTTNPPTPPADHRQLAIDQELFINSVYSPGSPIFLPNGARIFNKLISFLRAQYTEFGFDEVITPTIYKKSLWEKSGHWENYAEDMYSVTGRGATGKRIDHQPGEDEEYGLKPMNCPGHCLIFGSVPRSYRDLPIRYADFSPLHRNEISGALSGLTRVRRFHQDDGHIFCRPVQIKQEISRSLEFVRRVYSVLGLGPYRLTLSTRPKDHYIGTIEEWDNAEKALKSSLDDSQQVWTVNEGDGAFYGPKIDIILKDTDGKEHQTATIQLDFQLPKRFELKYQAPAPEHEQMGLTTEDPELLAERGEVAPVLIHRAILGSVERLMALLIEHYNGRWPFWLNPRQVTIITVSDEPSIVARAKEIQEILQPTRQGDWLRRPDADYGLDEPLNHLAVPTPDGQAWASPLASHDFRVDIDSTPRSVKKKISEAKRKRYGAILVVGKDNVKSGLVNVDLSAIPDPHGFLKKSPYVLSSIAAAEQAAKQANVGIITEKIPRADANTSLTLDALGQSQVDSVKDLQKLMMSTKHLKALLEETVKAYV</sequence>
<keyword evidence="5" id="KW-0067">ATP-binding</keyword>
<dbReference type="Pfam" id="PF03129">
    <property type="entry name" value="HGTP_anticodon"/>
    <property type="match status" value="1"/>
</dbReference>
<protein>
    <recommendedName>
        <fullName evidence="2">threonine--tRNA ligase</fullName>
        <ecNumber evidence="2">6.1.1.3</ecNumber>
    </recommendedName>
    <alternativeName>
        <fullName evidence="8">Threonyl-tRNA synthetase</fullName>
    </alternativeName>
</protein>
<comment type="caution">
    <text evidence="12">The sequence shown here is derived from an EMBL/GenBank/DDBJ whole genome shotgun (WGS) entry which is preliminary data.</text>
</comment>
<evidence type="ECO:0000256" key="7">
    <source>
        <dbReference type="ARBA" id="ARBA00023146"/>
    </source>
</evidence>
<evidence type="ECO:0000256" key="3">
    <source>
        <dbReference type="ARBA" id="ARBA00022598"/>
    </source>
</evidence>
<evidence type="ECO:0000313" key="12">
    <source>
        <dbReference type="EMBL" id="KAL3425058.1"/>
    </source>
</evidence>
<dbReference type="InterPro" id="IPR004154">
    <property type="entry name" value="Anticodon-bd"/>
</dbReference>
<accession>A0ABR4PNW6</accession>
<dbReference type="PRINTS" id="PR01047">
    <property type="entry name" value="TRNASYNTHTHR"/>
</dbReference>
<evidence type="ECO:0000256" key="1">
    <source>
        <dbReference type="ARBA" id="ARBA00008226"/>
    </source>
</evidence>
<dbReference type="InterPro" id="IPR002314">
    <property type="entry name" value="aa-tRNA-synt_IIb"/>
</dbReference>
<reference evidence="12 13" key="1">
    <citation type="submission" date="2024-06" db="EMBL/GenBank/DDBJ databases">
        <title>Complete genome of Phlyctema vagabunda strain 19-DSS-EL-015.</title>
        <authorList>
            <person name="Fiorenzani C."/>
        </authorList>
    </citation>
    <scope>NUCLEOTIDE SEQUENCE [LARGE SCALE GENOMIC DNA]</scope>
    <source>
        <strain evidence="12 13">19-DSS-EL-015</strain>
    </source>
</reference>
<dbReference type="PANTHER" id="PTHR11451:SF50">
    <property type="entry name" value="THREONINE--TRNA LIGASE, MITOCHONDRIAL"/>
    <property type="match status" value="1"/>
</dbReference>
<dbReference type="EMBL" id="JBFCZG010000003">
    <property type="protein sequence ID" value="KAL3425058.1"/>
    <property type="molecule type" value="Genomic_DNA"/>
</dbReference>
<dbReference type="InterPro" id="IPR036621">
    <property type="entry name" value="Anticodon-bd_dom_sf"/>
</dbReference>
<dbReference type="PANTHER" id="PTHR11451">
    <property type="entry name" value="THREONINE-TRNA LIGASE"/>
    <property type="match status" value="1"/>
</dbReference>
<dbReference type="InterPro" id="IPR002320">
    <property type="entry name" value="Thr-tRNA-ligase_IIa"/>
</dbReference>
<keyword evidence="3" id="KW-0436">Ligase</keyword>
<proteinExistence type="inferred from homology"/>
<dbReference type="InterPro" id="IPR045864">
    <property type="entry name" value="aa-tRNA-synth_II/BPL/LPL"/>
</dbReference>
<evidence type="ECO:0000256" key="8">
    <source>
        <dbReference type="ARBA" id="ARBA00031900"/>
    </source>
</evidence>
<evidence type="ECO:0000313" key="13">
    <source>
        <dbReference type="Proteomes" id="UP001629113"/>
    </source>
</evidence>
<evidence type="ECO:0000256" key="10">
    <source>
        <dbReference type="SAM" id="MobiDB-lite"/>
    </source>
</evidence>
<dbReference type="Pfam" id="PF00587">
    <property type="entry name" value="tRNA-synt_2b"/>
    <property type="match status" value="1"/>
</dbReference>
<evidence type="ECO:0000256" key="6">
    <source>
        <dbReference type="ARBA" id="ARBA00022917"/>
    </source>
</evidence>
<dbReference type="SUPFAM" id="SSF55681">
    <property type="entry name" value="Class II aaRS and biotin synthetases"/>
    <property type="match status" value="1"/>
</dbReference>
<gene>
    <name evidence="12" type="ORF">PVAG01_04339</name>
</gene>
<organism evidence="12 13">
    <name type="scientific">Phlyctema vagabunda</name>
    <dbReference type="NCBI Taxonomy" id="108571"/>
    <lineage>
        <taxon>Eukaryota</taxon>
        <taxon>Fungi</taxon>
        <taxon>Dikarya</taxon>
        <taxon>Ascomycota</taxon>
        <taxon>Pezizomycotina</taxon>
        <taxon>Leotiomycetes</taxon>
        <taxon>Helotiales</taxon>
        <taxon>Dermateaceae</taxon>
        <taxon>Phlyctema</taxon>
    </lineage>
</organism>
<dbReference type="InterPro" id="IPR006195">
    <property type="entry name" value="aa-tRNA-synth_II"/>
</dbReference>
<evidence type="ECO:0000256" key="5">
    <source>
        <dbReference type="ARBA" id="ARBA00022840"/>
    </source>
</evidence>
<evidence type="ECO:0000256" key="9">
    <source>
        <dbReference type="ARBA" id="ARBA00049515"/>
    </source>
</evidence>
<feature type="region of interest" description="Disordered" evidence="10">
    <location>
        <begin position="33"/>
        <end position="62"/>
    </location>
</feature>
<dbReference type="Gene3D" id="3.40.50.800">
    <property type="entry name" value="Anticodon-binding domain"/>
    <property type="match status" value="1"/>
</dbReference>
<keyword evidence="4" id="KW-0547">Nucleotide-binding</keyword>
<keyword evidence="7" id="KW-0030">Aminoacyl-tRNA synthetase</keyword>
<evidence type="ECO:0000256" key="2">
    <source>
        <dbReference type="ARBA" id="ARBA00013163"/>
    </source>
</evidence>
<dbReference type="Proteomes" id="UP001629113">
    <property type="component" value="Unassembled WGS sequence"/>
</dbReference>
<dbReference type="SUPFAM" id="SSF52954">
    <property type="entry name" value="Class II aaRS ABD-related"/>
    <property type="match status" value="2"/>
</dbReference>
<evidence type="ECO:0000256" key="4">
    <source>
        <dbReference type="ARBA" id="ARBA00022741"/>
    </source>
</evidence>
<evidence type="ECO:0000259" key="11">
    <source>
        <dbReference type="PROSITE" id="PS50862"/>
    </source>
</evidence>
<keyword evidence="13" id="KW-1185">Reference proteome</keyword>
<dbReference type="Gene3D" id="3.30.930.10">
    <property type="entry name" value="Bira Bifunctional Protein, Domain 2"/>
    <property type="match status" value="1"/>
</dbReference>
<keyword evidence="6" id="KW-0648">Protein biosynthesis</keyword>
<dbReference type="EC" id="6.1.1.3" evidence="2"/>
<comment type="similarity">
    <text evidence="1">Belongs to the class-II aminoacyl-tRNA synthetase family.</text>
</comment>
<dbReference type="CDD" id="cd00771">
    <property type="entry name" value="ThrRS_core"/>
    <property type="match status" value="1"/>
</dbReference>
<comment type="catalytic activity">
    <reaction evidence="9">
        <text>tRNA(Thr) + L-threonine + ATP = L-threonyl-tRNA(Thr) + AMP + diphosphate + H(+)</text>
        <dbReference type="Rhea" id="RHEA:24624"/>
        <dbReference type="Rhea" id="RHEA-COMP:9670"/>
        <dbReference type="Rhea" id="RHEA-COMP:9704"/>
        <dbReference type="ChEBI" id="CHEBI:15378"/>
        <dbReference type="ChEBI" id="CHEBI:30616"/>
        <dbReference type="ChEBI" id="CHEBI:33019"/>
        <dbReference type="ChEBI" id="CHEBI:57926"/>
        <dbReference type="ChEBI" id="CHEBI:78442"/>
        <dbReference type="ChEBI" id="CHEBI:78534"/>
        <dbReference type="ChEBI" id="CHEBI:456215"/>
        <dbReference type="EC" id="6.1.1.3"/>
    </reaction>
</comment>
<dbReference type="PROSITE" id="PS50862">
    <property type="entry name" value="AA_TRNA_LIGASE_II"/>
    <property type="match status" value="1"/>
</dbReference>
<name>A0ABR4PNW6_9HELO</name>
<dbReference type="InterPro" id="IPR033728">
    <property type="entry name" value="ThrRS_core"/>
</dbReference>
<feature type="domain" description="Aminoacyl-transfer RNA synthetases class-II family profile" evidence="11">
    <location>
        <begin position="86"/>
        <end position="384"/>
    </location>
</feature>